<evidence type="ECO:0000256" key="7">
    <source>
        <dbReference type="SAM" id="Phobius"/>
    </source>
</evidence>
<keyword evidence="4 7" id="KW-1133">Transmembrane helix</keyword>
<dbReference type="InterPro" id="IPR025857">
    <property type="entry name" value="MacB_PCD"/>
</dbReference>
<sequence length="404" mass="44169">MNLVECTRMALSSLYAHKLRSLLTMLGIVIGVSSIIAIVAIGKGGEAVLKSKFSGSGNNTVEILYRMKNIDDGLEQISLETQSYFSSSDISELLKVPDISRVITSNSSTASIYYYKQKVNSQLIGISDGYYDVNPIEIIEGRAITSKEIEQGRKVALISEDLGAKINKERHVVGEFIEMEGTSFKIIGVYKDAKKGLFNIDFKKVMVPLTIWPSLYGTDDIQSLIIQSTNVNNLRQVGEHAVDLLNMKYKRLNSNDGEYYILNLEQIQQSISTITNIMTGIIAGIAAISLIVGGIGVMNIMLVSVTERTREIGIRKALGATRKNILTQFLIESITLTTLGGSLGILIGVAGAYSVALFSKFPPLISWQVIVGGVLFSMFIGILFGMIPANKASKSEPIESLRYE</sequence>
<dbReference type="EMBL" id="BMHE01000044">
    <property type="protein sequence ID" value="GGA03499.1"/>
    <property type="molecule type" value="Genomic_DNA"/>
</dbReference>
<dbReference type="Pfam" id="PF12704">
    <property type="entry name" value="MacB_PCD"/>
    <property type="match status" value="1"/>
</dbReference>
<evidence type="ECO:0000256" key="6">
    <source>
        <dbReference type="ARBA" id="ARBA00038076"/>
    </source>
</evidence>
<reference evidence="11" key="1">
    <citation type="journal article" date="2019" name="Int. J. Syst. Evol. Microbiol.">
        <title>The Global Catalogue of Microorganisms (GCM) 10K type strain sequencing project: providing services to taxonomists for standard genome sequencing and annotation.</title>
        <authorList>
            <consortium name="The Broad Institute Genomics Platform"/>
            <consortium name="The Broad Institute Genome Sequencing Center for Infectious Disease"/>
            <person name="Wu L."/>
            <person name="Ma J."/>
        </authorList>
    </citation>
    <scope>NUCLEOTIDE SEQUENCE [LARGE SCALE GENOMIC DNA]</scope>
    <source>
        <strain evidence="11">CGMCC 1.15043</strain>
    </source>
</reference>
<dbReference type="Proteomes" id="UP000615455">
    <property type="component" value="Unassembled WGS sequence"/>
</dbReference>
<evidence type="ECO:0000259" key="8">
    <source>
        <dbReference type="Pfam" id="PF02687"/>
    </source>
</evidence>
<keyword evidence="5 7" id="KW-0472">Membrane</keyword>
<gene>
    <name evidence="10" type="ORF">GCM10008018_56870</name>
</gene>
<feature type="domain" description="MacB-like periplasmic core" evidence="9">
    <location>
        <begin position="21"/>
        <end position="238"/>
    </location>
</feature>
<dbReference type="InterPro" id="IPR003838">
    <property type="entry name" value="ABC3_permease_C"/>
</dbReference>
<proteinExistence type="inferred from homology"/>
<comment type="similarity">
    <text evidence="6">Belongs to the ABC-4 integral membrane protein family.</text>
</comment>
<evidence type="ECO:0000256" key="1">
    <source>
        <dbReference type="ARBA" id="ARBA00004651"/>
    </source>
</evidence>
<comment type="subcellular location">
    <subcellularLocation>
        <location evidence="1">Cell membrane</location>
        <topology evidence="1">Multi-pass membrane protein</topology>
    </subcellularLocation>
</comment>
<name>A0ABQ1FA18_9BACL</name>
<feature type="transmembrane region" description="Helical" evidence="7">
    <location>
        <begin position="326"/>
        <end position="353"/>
    </location>
</feature>
<organism evidence="10 11">
    <name type="scientific">Paenibacillus marchantiophytorum</name>
    <dbReference type="NCBI Taxonomy" id="1619310"/>
    <lineage>
        <taxon>Bacteria</taxon>
        <taxon>Bacillati</taxon>
        <taxon>Bacillota</taxon>
        <taxon>Bacilli</taxon>
        <taxon>Bacillales</taxon>
        <taxon>Paenibacillaceae</taxon>
        <taxon>Paenibacillus</taxon>
    </lineage>
</organism>
<comment type="caution">
    <text evidence="10">The sequence shown here is derived from an EMBL/GenBank/DDBJ whole genome shotgun (WGS) entry which is preliminary data.</text>
</comment>
<keyword evidence="2" id="KW-1003">Cell membrane</keyword>
<keyword evidence="11" id="KW-1185">Reference proteome</keyword>
<evidence type="ECO:0000256" key="4">
    <source>
        <dbReference type="ARBA" id="ARBA00022989"/>
    </source>
</evidence>
<feature type="transmembrane region" description="Helical" evidence="7">
    <location>
        <begin position="277"/>
        <end position="305"/>
    </location>
</feature>
<feature type="domain" description="ABC3 transporter permease C-terminal" evidence="8">
    <location>
        <begin position="285"/>
        <end position="397"/>
    </location>
</feature>
<protein>
    <submittedName>
        <fullName evidence="10">ABC transporter permease</fullName>
    </submittedName>
</protein>
<evidence type="ECO:0000259" key="9">
    <source>
        <dbReference type="Pfam" id="PF12704"/>
    </source>
</evidence>
<feature type="transmembrane region" description="Helical" evidence="7">
    <location>
        <begin position="365"/>
        <end position="387"/>
    </location>
</feature>
<evidence type="ECO:0000256" key="3">
    <source>
        <dbReference type="ARBA" id="ARBA00022692"/>
    </source>
</evidence>
<dbReference type="InterPro" id="IPR050250">
    <property type="entry name" value="Macrolide_Exporter_MacB"/>
</dbReference>
<dbReference type="PANTHER" id="PTHR30572:SF4">
    <property type="entry name" value="ABC TRANSPORTER PERMEASE YTRF"/>
    <property type="match status" value="1"/>
</dbReference>
<evidence type="ECO:0000256" key="5">
    <source>
        <dbReference type="ARBA" id="ARBA00023136"/>
    </source>
</evidence>
<evidence type="ECO:0000313" key="10">
    <source>
        <dbReference type="EMBL" id="GGA03499.1"/>
    </source>
</evidence>
<dbReference type="PANTHER" id="PTHR30572">
    <property type="entry name" value="MEMBRANE COMPONENT OF TRANSPORTER-RELATED"/>
    <property type="match status" value="1"/>
</dbReference>
<evidence type="ECO:0000256" key="2">
    <source>
        <dbReference type="ARBA" id="ARBA00022475"/>
    </source>
</evidence>
<evidence type="ECO:0000313" key="11">
    <source>
        <dbReference type="Proteomes" id="UP000615455"/>
    </source>
</evidence>
<keyword evidence="3 7" id="KW-0812">Transmembrane</keyword>
<accession>A0ABQ1FA18</accession>
<dbReference type="Pfam" id="PF02687">
    <property type="entry name" value="FtsX"/>
    <property type="match status" value="1"/>
</dbReference>
<feature type="transmembrane region" description="Helical" evidence="7">
    <location>
        <begin position="21"/>
        <end position="42"/>
    </location>
</feature>
<dbReference type="RefSeq" id="WP_189018328.1">
    <property type="nucleotide sequence ID" value="NZ_BMHE01000044.1"/>
</dbReference>